<feature type="transmembrane region" description="Helical" evidence="1">
    <location>
        <begin position="83"/>
        <end position="103"/>
    </location>
</feature>
<feature type="transmembrane region" description="Helical" evidence="1">
    <location>
        <begin position="160"/>
        <end position="177"/>
    </location>
</feature>
<dbReference type="PANTHER" id="PTHR23028:SF131">
    <property type="entry name" value="BLR2367 PROTEIN"/>
    <property type="match status" value="1"/>
</dbReference>
<keyword evidence="1" id="KW-0472">Membrane</keyword>
<accession>A0ABX8DAT6</accession>
<evidence type="ECO:0000313" key="3">
    <source>
        <dbReference type="EMBL" id="QVI63212.1"/>
    </source>
</evidence>
<feature type="transmembrane region" description="Helical" evidence="1">
    <location>
        <begin position="129"/>
        <end position="148"/>
    </location>
</feature>
<keyword evidence="3" id="KW-0808">Transferase</keyword>
<protein>
    <submittedName>
        <fullName evidence="3">Acyltransferase</fullName>
    </submittedName>
</protein>
<dbReference type="RefSeq" id="WP_207341533.1">
    <property type="nucleotide sequence ID" value="NZ_CP074405.1"/>
</dbReference>
<dbReference type="Proteomes" id="UP000677804">
    <property type="component" value="Chromosome"/>
</dbReference>
<reference evidence="3 4" key="1">
    <citation type="submission" date="2021-05" db="EMBL/GenBank/DDBJ databases">
        <title>Novel species in genus Cellulomonas.</title>
        <authorList>
            <person name="Zhang G."/>
        </authorList>
    </citation>
    <scope>NUCLEOTIDE SEQUENCE [LARGE SCALE GENOMIC DNA]</scope>
    <source>
        <strain evidence="4">zg-ZUI222</strain>
    </source>
</reference>
<dbReference type="InterPro" id="IPR050879">
    <property type="entry name" value="Acyltransferase_3"/>
</dbReference>
<evidence type="ECO:0000313" key="4">
    <source>
        <dbReference type="Proteomes" id="UP000677804"/>
    </source>
</evidence>
<evidence type="ECO:0000256" key="1">
    <source>
        <dbReference type="SAM" id="Phobius"/>
    </source>
</evidence>
<dbReference type="Pfam" id="PF01757">
    <property type="entry name" value="Acyl_transf_3"/>
    <property type="match status" value="1"/>
</dbReference>
<dbReference type="GO" id="GO:0016746">
    <property type="term" value="F:acyltransferase activity"/>
    <property type="evidence" value="ECO:0007669"/>
    <property type="project" value="UniProtKB-KW"/>
</dbReference>
<sequence>MRFEGVQALRFVAAFLVLVTHASFYASARLDPSVGTWWFGAVGVDVFFVISGFVMMVSTPGLSRDGDGALRFGYRRVIRIAPMYWIATTVKILTVMAVPTVALHPDLSPGRVLASYFFLPTRGPTGETGVILGVGWTLVFEMLFYLLFTLGLALRLDPMLFSGGALMLVAAGSFLRPETGWPVWSYHFSFIVVYFVIGMALGRLVLSERLRPHTPRVAAGAVAATLVIALLPGGVAWENSSPLRVVAVTAFVTCVVAAEPLLRGRLPRPALFLGDASYSLYLFHPLVGPVVPVVLARAGLIDHTVATVLTIVLAVAAGAFLFRFVERPVTGRLRGLEPRVARVVLRRRQPAPAAVPADATARPDTAT</sequence>
<evidence type="ECO:0000259" key="2">
    <source>
        <dbReference type="Pfam" id="PF01757"/>
    </source>
</evidence>
<dbReference type="PANTHER" id="PTHR23028">
    <property type="entry name" value="ACETYLTRANSFERASE"/>
    <property type="match status" value="1"/>
</dbReference>
<feature type="transmembrane region" description="Helical" evidence="1">
    <location>
        <begin position="38"/>
        <end position="62"/>
    </location>
</feature>
<organism evidence="3 4">
    <name type="scientific">Cellulomonas wangleii</name>
    <dbReference type="NCBI Taxonomy" id="2816956"/>
    <lineage>
        <taxon>Bacteria</taxon>
        <taxon>Bacillati</taxon>
        <taxon>Actinomycetota</taxon>
        <taxon>Actinomycetes</taxon>
        <taxon>Micrococcales</taxon>
        <taxon>Cellulomonadaceae</taxon>
        <taxon>Cellulomonas</taxon>
    </lineage>
</organism>
<feature type="transmembrane region" description="Helical" evidence="1">
    <location>
        <begin position="282"/>
        <end position="300"/>
    </location>
</feature>
<feature type="transmembrane region" description="Helical" evidence="1">
    <location>
        <begin position="217"/>
        <end position="237"/>
    </location>
</feature>
<keyword evidence="1" id="KW-1133">Transmembrane helix</keyword>
<keyword evidence="1" id="KW-0812">Transmembrane</keyword>
<dbReference type="InterPro" id="IPR002656">
    <property type="entry name" value="Acyl_transf_3_dom"/>
</dbReference>
<feature type="transmembrane region" description="Helical" evidence="1">
    <location>
        <begin position="243"/>
        <end position="262"/>
    </location>
</feature>
<dbReference type="EMBL" id="CP074405">
    <property type="protein sequence ID" value="QVI63212.1"/>
    <property type="molecule type" value="Genomic_DNA"/>
</dbReference>
<proteinExistence type="predicted"/>
<keyword evidence="3" id="KW-0012">Acyltransferase</keyword>
<gene>
    <name evidence="3" type="ORF">KG103_04745</name>
</gene>
<feature type="transmembrane region" description="Helical" evidence="1">
    <location>
        <begin position="183"/>
        <end position="205"/>
    </location>
</feature>
<name>A0ABX8DAT6_9CELL</name>
<keyword evidence="4" id="KW-1185">Reference proteome</keyword>
<feature type="transmembrane region" description="Helical" evidence="1">
    <location>
        <begin position="306"/>
        <end position="325"/>
    </location>
</feature>
<feature type="domain" description="Acyltransferase 3" evidence="2">
    <location>
        <begin position="5"/>
        <end position="316"/>
    </location>
</feature>